<organism evidence="2 3">
    <name type="scientific">Ophiobolus disseminans</name>
    <dbReference type="NCBI Taxonomy" id="1469910"/>
    <lineage>
        <taxon>Eukaryota</taxon>
        <taxon>Fungi</taxon>
        <taxon>Dikarya</taxon>
        <taxon>Ascomycota</taxon>
        <taxon>Pezizomycotina</taxon>
        <taxon>Dothideomycetes</taxon>
        <taxon>Pleosporomycetidae</taxon>
        <taxon>Pleosporales</taxon>
        <taxon>Pleosporineae</taxon>
        <taxon>Phaeosphaeriaceae</taxon>
        <taxon>Ophiobolus</taxon>
    </lineage>
</organism>
<dbReference type="Proteomes" id="UP000799424">
    <property type="component" value="Unassembled WGS sequence"/>
</dbReference>
<gene>
    <name evidence="2" type="ORF">CC86DRAFT_60272</name>
</gene>
<dbReference type="AlphaFoldDB" id="A0A6A6ZTZ8"/>
<sequence length="174" mass="19593">MRARGGYQEAMTRSRSSTTNDLVDTTSCNNSYPTISKPVNTQGSIVKLAETWNRCSCRAHDVFRKPSRVLVFRRGITRSPISHTRPHSPRHRPPQAGAITRLSPSTLTRRTAQRYASRLTVHTGVENVERLVYNLVALRCFPETWASDAEDGLVSTWVDGQRSSKHEICKVSKI</sequence>
<protein>
    <submittedName>
        <fullName evidence="2">Uncharacterized protein</fullName>
    </submittedName>
</protein>
<reference evidence="2" key="1">
    <citation type="journal article" date="2020" name="Stud. Mycol.">
        <title>101 Dothideomycetes genomes: a test case for predicting lifestyles and emergence of pathogens.</title>
        <authorList>
            <person name="Haridas S."/>
            <person name="Albert R."/>
            <person name="Binder M."/>
            <person name="Bloem J."/>
            <person name="Labutti K."/>
            <person name="Salamov A."/>
            <person name="Andreopoulos B."/>
            <person name="Baker S."/>
            <person name="Barry K."/>
            <person name="Bills G."/>
            <person name="Bluhm B."/>
            <person name="Cannon C."/>
            <person name="Castanera R."/>
            <person name="Culley D."/>
            <person name="Daum C."/>
            <person name="Ezra D."/>
            <person name="Gonzalez J."/>
            <person name="Henrissat B."/>
            <person name="Kuo A."/>
            <person name="Liang C."/>
            <person name="Lipzen A."/>
            <person name="Lutzoni F."/>
            <person name="Magnuson J."/>
            <person name="Mondo S."/>
            <person name="Nolan M."/>
            <person name="Ohm R."/>
            <person name="Pangilinan J."/>
            <person name="Park H.-J."/>
            <person name="Ramirez L."/>
            <person name="Alfaro M."/>
            <person name="Sun H."/>
            <person name="Tritt A."/>
            <person name="Yoshinaga Y."/>
            <person name="Zwiers L.-H."/>
            <person name="Turgeon B."/>
            <person name="Goodwin S."/>
            <person name="Spatafora J."/>
            <person name="Crous P."/>
            <person name="Grigoriev I."/>
        </authorList>
    </citation>
    <scope>NUCLEOTIDE SEQUENCE</scope>
    <source>
        <strain evidence="2">CBS 113818</strain>
    </source>
</reference>
<dbReference type="EMBL" id="MU006231">
    <property type="protein sequence ID" value="KAF2823807.1"/>
    <property type="molecule type" value="Genomic_DNA"/>
</dbReference>
<feature type="compositionally biased region" description="Polar residues" evidence="1">
    <location>
        <begin position="11"/>
        <end position="25"/>
    </location>
</feature>
<feature type="compositionally biased region" description="Basic residues" evidence="1">
    <location>
        <begin position="84"/>
        <end position="93"/>
    </location>
</feature>
<evidence type="ECO:0000313" key="3">
    <source>
        <dbReference type="Proteomes" id="UP000799424"/>
    </source>
</evidence>
<proteinExistence type="predicted"/>
<feature type="region of interest" description="Disordered" evidence="1">
    <location>
        <begin position="1"/>
        <end position="25"/>
    </location>
</feature>
<feature type="region of interest" description="Disordered" evidence="1">
    <location>
        <begin position="79"/>
        <end position="98"/>
    </location>
</feature>
<evidence type="ECO:0000256" key="1">
    <source>
        <dbReference type="SAM" id="MobiDB-lite"/>
    </source>
</evidence>
<accession>A0A6A6ZTZ8</accession>
<evidence type="ECO:0000313" key="2">
    <source>
        <dbReference type="EMBL" id="KAF2823807.1"/>
    </source>
</evidence>
<keyword evidence="3" id="KW-1185">Reference proteome</keyword>
<name>A0A6A6ZTZ8_9PLEO</name>